<comment type="cofactor">
    <cofactor evidence="1">
        <name>thiamine diphosphate</name>
        <dbReference type="ChEBI" id="CHEBI:58937"/>
    </cofactor>
</comment>
<dbReference type="SUPFAM" id="SSF52922">
    <property type="entry name" value="TK C-terminal domain-like"/>
    <property type="match status" value="1"/>
</dbReference>
<dbReference type="SMART" id="SM00861">
    <property type="entry name" value="Transket_pyr"/>
    <property type="match status" value="1"/>
</dbReference>
<evidence type="ECO:0000313" key="6">
    <source>
        <dbReference type="Proteomes" id="UP000231371"/>
    </source>
</evidence>
<protein>
    <submittedName>
        <fullName evidence="5">Transketolase</fullName>
    </submittedName>
</protein>
<dbReference type="InterPro" id="IPR029061">
    <property type="entry name" value="THDP-binding"/>
</dbReference>
<evidence type="ECO:0000313" key="5">
    <source>
        <dbReference type="EMBL" id="PIQ69995.1"/>
    </source>
</evidence>
<dbReference type="SUPFAM" id="SSF52518">
    <property type="entry name" value="Thiamin diphosphate-binding fold (THDP-binding)"/>
    <property type="match status" value="1"/>
</dbReference>
<evidence type="ECO:0000259" key="4">
    <source>
        <dbReference type="SMART" id="SM00861"/>
    </source>
</evidence>
<dbReference type="Gene3D" id="3.40.50.970">
    <property type="match status" value="1"/>
</dbReference>
<dbReference type="InterPro" id="IPR033248">
    <property type="entry name" value="Transketolase_C"/>
</dbReference>
<feature type="domain" description="Transketolase-like pyrimidine-binding" evidence="4">
    <location>
        <begin position="1"/>
        <end position="164"/>
    </location>
</feature>
<dbReference type="Gene3D" id="3.40.50.920">
    <property type="match status" value="1"/>
</dbReference>
<accession>A0A2H0KFJ0</accession>
<dbReference type="FunFam" id="3.40.50.970:FF:000129">
    <property type="entry name" value="Transketolase"/>
    <property type="match status" value="1"/>
</dbReference>
<dbReference type="InterPro" id="IPR009014">
    <property type="entry name" value="Transketo_C/PFOR_II"/>
</dbReference>
<dbReference type="Pfam" id="PF02780">
    <property type="entry name" value="Transketolase_C"/>
    <property type="match status" value="1"/>
</dbReference>
<evidence type="ECO:0000256" key="1">
    <source>
        <dbReference type="ARBA" id="ARBA00001964"/>
    </source>
</evidence>
<dbReference type="PANTHER" id="PTHR43825">
    <property type="entry name" value="PYRUVATE DEHYDROGENASE E1 COMPONENT"/>
    <property type="match status" value="1"/>
</dbReference>
<dbReference type="CDD" id="cd07033">
    <property type="entry name" value="TPP_PYR_DXS_TK_like"/>
    <property type="match status" value="1"/>
</dbReference>
<evidence type="ECO:0000256" key="3">
    <source>
        <dbReference type="ARBA" id="ARBA00023052"/>
    </source>
</evidence>
<dbReference type="EMBL" id="PCVI01000048">
    <property type="protein sequence ID" value="PIQ69995.1"/>
    <property type="molecule type" value="Genomic_DNA"/>
</dbReference>
<dbReference type="Proteomes" id="UP000231371">
    <property type="component" value="Unassembled WGS sequence"/>
</dbReference>
<comment type="caution">
    <text evidence="5">The sequence shown here is derived from an EMBL/GenBank/DDBJ whole genome shotgun (WGS) entry which is preliminary data.</text>
</comment>
<keyword evidence="3" id="KW-0786">Thiamine pyrophosphate</keyword>
<dbReference type="InterPro" id="IPR005475">
    <property type="entry name" value="Transketolase-like_Pyr-bd"/>
</dbReference>
<dbReference type="AlphaFoldDB" id="A0A2H0KFJ0"/>
<dbReference type="InterPro" id="IPR051157">
    <property type="entry name" value="PDH/Transketolase"/>
</dbReference>
<comment type="similarity">
    <text evidence="2">Belongs to the transketolase family.</text>
</comment>
<evidence type="ECO:0000256" key="2">
    <source>
        <dbReference type="ARBA" id="ARBA00007131"/>
    </source>
</evidence>
<gene>
    <name evidence="5" type="ORF">COV89_02915</name>
</gene>
<dbReference type="PANTHER" id="PTHR43825:SF1">
    <property type="entry name" value="TRANSKETOLASE-LIKE PYRIMIDINE-BINDING DOMAIN-CONTAINING PROTEIN"/>
    <property type="match status" value="1"/>
</dbReference>
<name>A0A2H0KFJ0_9BACT</name>
<proteinExistence type="inferred from homology"/>
<organism evidence="5 6">
    <name type="scientific">Candidatus Shapirobacteria bacterium CG11_big_fil_rev_8_21_14_0_20_40_12</name>
    <dbReference type="NCBI Taxonomy" id="1974889"/>
    <lineage>
        <taxon>Bacteria</taxon>
        <taxon>Candidatus Shapironibacteriota</taxon>
    </lineage>
</organism>
<reference evidence="5 6" key="1">
    <citation type="submission" date="2017-09" db="EMBL/GenBank/DDBJ databases">
        <title>Depth-based differentiation of microbial function through sediment-hosted aquifers and enrichment of novel symbionts in the deep terrestrial subsurface.</title>
        <authorList>
            <person name="Probst A.J."/>
            <person name="Ladd B."/>
            <person name="Jarett J.K."/>
            <person name="Geller-Mcgrath D.E."/>
            <person name="Sieber C.M."/>
            <person name="Emerson J.B."/>
            <person name="Anantharaman K."/>
            <person name="Thomas B.C."/>
            <person name="Malmstrom R."/>
            <person name="Stieglmeier M."/>
            <person name="Klingl A."/>
            <person name="Woyke T."/>
            <person name="Ryan C.M."/>
            <person name="Banfield J.F."/>
        </authorList>
    </citation>
    <scope>NUCLEOTIDE SEQUENCE [LARGE SCALE GENOMIC DNA]</scope>
    <source>
        <strain evidence="5">CG11_big_fil_rev_8_21_14_0_20_40_12</strain>
    </source>
</reference>
<sequence length="298" mass="32233">MRDAFGEAMLELGKQNPKVLALTADLGPSVRLDGFAREFPDRFFNVGVAEANMIGLAAGMALEGFIPFCASFAVFLPGRCFDQIRVSLCQNKANVKLVGSHCGFTNPGDGASAQSVEDIALMRVLPEMTVICPADAIETKKAVLAMAHQNGPAYLRISRTETQVVTSKSDPFKIGEARVIKQGKKITLIACGTMVGIALQAAEKIDGEVINLSTIKPLDKATILKSIRKTGRVITIEEHSIYGGMGSAVTEMVSQQYPVPVKIMGIPDVFGESAREYQQLLDKYGLTVENIIKNYKLF</sequence>
<dbReference type="Pfam" id="PF02779">
    <property type="entry name" value="Transket_pyr"/>
    <property type="match status" value="1"/>
</dbReference>